<dbReference type="EMBL" id="PKPP01011930">
    <property type="protein sequence ID" value="PWA43264.1"/>
    <property type="molecule type" value="Genomic_DNA"/>
</dbReference>
<dbReference type="AlphaFoldDB" id="A0A2U1L2R9"/>
<reference evidence="1 2" key="1">
    <citation type="journal article" date="2018" name="Mol. Plant">
        <title>The genome of Artemisia annua provides insight into the evolution of Asteraceae family and artemisinin biosynthesis.</title>
        <authorList>
            <person name="Shen Q."/>
            <person name="Zhang L."/>
            <person name="Liao Z."/>
            <person name="Wang S."/>
            <person name="Yan T."/>
            <person name="Shi P."/>
            <person name="Liu M."/>
            <person name="Fu X."/>
            <person name="Pan Q."/>
            <person name="Wang Y."/>
            <person name="Lv Z."/>
            <person name="Lu X."/>
            <person name="Zhang F."/>
            <person name="Jiang W."/>
            <person name="Ma Y."/>
            <person name="Chen M."/>
            <person name="Hao X."/>
            <person name="Li L."/>
            <person name="Tang Y."/>
            <person name="Lv G."/>
            <person name="Zhou Y."/>
            <person name="Sun X."/>
            <person name="Brodelius P.E."/>
            <person name="Rose J.K.C."/>
            <person name="Tang K."/>
        </authorList>
    </citation>
    <scope>NUCLEOTIDE SEQUENCE [LARGE SCALE GENOMIC DNA]</scope>
    <source>
        <strain evidence="2">cv. Huhao1</strain>
        <tissue evidence="1">Leaf</tissue>
    </source>
</reference>
<keyword evidence="2" id="KW-1185">Reference proteome</keyword>
<gene>
    <name evidence="1" type="ORF">CTI12_AA530640</name>
</gene>
<dbReference type="Proteomes" id="UP000245207">
    <property type="component" value="Unassembled WGS sequence"/>
</dbReference>
<name>A0A2U1L2R9_ARTAN</name>
<accession>A0A2U1L2R9</accession>
<dbReference type="OrthoDB" id="1898513at2759"/>
<comment type="caution">
    <text evidence="1">The sequence shown here is derived from an EMBL/GenBank/DDBJ whole genome shotgun (WGS) entry which is preliminary data.</text>
</comment>
<proteinExistence type="predicted"/>
<evidence type="ECO:0000313" key="1">
    <source>
        <dbReference type="EMBL" id="PWA43264.1"/>
    </source>
</evidence>
<protein>
    <submittedName>
        <fullName evidence="1">Uncharacterized protein</fullName>
    </submittedName>
</protein>
<organism evidence="1 2">
    <name type="scientific">Artemisia annua</name>
    <name type="common">Sweet wormwood</name>
    <dbReference type="NCBI Taxonomy" id="35608"/>
    <lineage>
        <taxon>Eukaryota</taxon>
        <taxon>Viridiplantae</taxon>
        <taxon>Streptophyta</taxon>
        <taxon>Embryophyta</taxon>
        <taxon>Tracheophyta</taxon>
        <taxon>Spermatophyta</taxon>
        <taxon>Magnoliopsida</taxon>
        <taxon>eudicotyledons</taxon>
        <taxon>Gunneridae</taxon>
        <taxon>Pentapetalae</taxon>
        <taxon>asterids</taxon>
        <taxon>campanulids</taxon>
        <taxon>Asterales</taxon>
        <taxon>Asteraceae</taxon>
        <taxon>Asteroideae</taxon>
        <taxon>Anthemideae</taxon>
        <taxon>Artemisiinae</taxon>
        <taxon>Artemisia</taxon>
    </lineage>
</organism>
<evidence type="ECO:0000313" key="2">
    <source>
        <dbReference type="Proteomes" id="UP000245207"/>
    </source>
</evidence>
<sequence>MFQQVDRRSLMCNGWGPELQASRKQVMAAEDEILKPRVALSSKIHEQTHWLHGQLGSIQQQFSPVHTEVGSEMDKTAWYQADWCFFALLMSWRLYMHSGIKSSL</sequence>